<gene>
    <name evidence="1" type="ORF">Vau01_077110</name>
</gene>
<comment type="caution">
    <text evidence="1">The sequence shown here is derived from an EMBL/GenBank/DDBJ whole genome shotgun (WGS) entry which is preliminary data.</text>
</comment>
<dbReference type="SUPFAM" id="SSF56574">
    <property type="entry name" value="Serpins"/>
    <property type="match status" value="2"/>
</dbReference>
<evidence type="ECO:0000313" key="1">
    <source>
        <dbReference type="EMBL" id="GIJ60195.1"/>
    </source>
</evidence>
<proteinExistence type="predicted"/>
<dbReference type="InterPro" id="IPR036186">
    <property type="entry name" value="Serpin_sf"/>
</dbReference>
<keyword evidence="2" id="KW-1185">Reference proteome</keyword>
<accession>A0A8J3ZE87</accession>
<name>A0A8J3ZE87_9ACTN</name>
<dbReference type="Proteomes" id="UP000612585">
    <property type="component" value="Unassembled WGS sequence"/>
</dbReference>
<dbReference type="Gene3D" id="3.30.497.10">
    <property type="entry name" value="Antithrombin, subunit I, domain 2"/>
    <property type="match status" value="2"/>
</dbReference>
<sequence length="375" mass="38577">MTTETSIGAVNGLAARWAADVLDGRSLALAAPAVWPMLAVLAAGADGELRAALATAVGVDPAGSGAAARDLLDLLNGTDGVRAAFGIWSNRDLVPDPFWLDELPPHAHGTLTGDATADKAALDAWLSERTAGLLPALPQGPDEDTRMLLIGTLLVQTGWRHRMSVTSVTPAGGPWSRFAGLRAPVDPADIAVTAGGLTRVIVRGAGEVDVHLVLGAADPGTVVAGALATLGDTPLWTAADAGPPPDGSAVRVGRIASTGTGPVYRVQAPPFTIRTVHDLLQRRALFGLPEADLAGSASQVLKVDQAQQFVMAQFDQSGFTAAAATVSMWVAAGFTREPHEVPLTEVVFDRPYGFVAVHRPTDLGLVAGWVAAVSG</sequence>
<reference evidence="1" key="1">
    <citation type="submission" date="2021-01" db="EMBL/GenBank/DDBJ databases">
        <title>Whole genome shotgun sequence of Virgisporangium aurantiacum NBRC 16421.</title>
        <authorList>
            <person name="Komaki H."/>
            <person name="Tamura T."/>
        </authorList>
    </citation>
    <scope>NUCLEOTIDE SEQUENCE</scope>
    <source>
        <strain evidence="1">NBRC 16421</strain>
    </source>
</reference>
<dbReference type="RefSeq" id="WP_204004146.1">
    <property type="nucleotide sequence ID" value="NZ_BOPG01000050.1"/>
</dbReference>
<dbReference type="InterPro" id="IPR042178">
    <property type="entry name" value="Serpin_sf_1"/>
</dbReference>
<organism evidence="1 2">
    <name type="scientific">Virgisporangium aurantiacum</name>
    <dbReference type="NCBI Taxonomy" id="175570"/>
    <lineage>
        <taxon>Bacteria</taxon>
        <taxon>Bacillati</taxon>
        <taxon>Actinomycetota</taxon>
        <taxon>Actinomycetes</taxon>
        <taxon>Micromonosporales</taxon>
        <taxon>Micromonosporaceae</taxon>
        <taxon>Virgisporangium</taxon>
    </lineage>
</organism>
<protein>
    <recommendedName>
        <fullName evidence="3">Serine protease inhibitor</fullName>
    </recommendedName>
</protein>
<evidence type="ECO:0008006" key="3">
    <source>
        <dbReference type="Google" id="ProtNLM"/>
    </source>
</evidence>
<dbReference type="AlphaFoldDB" id="A0A8J3ZE87"/>
<evidence type="ECO:0000313" key="2">
    <source>
        <dbReference type="Proteomes" id="UP000612585"/>
    </source>
</evidence>
<dbReference type="EMBL" id="BOPG01000050">
    <property type="protein sequence ID" value="GIJ60195.1"/>
    <property type="molecule type" value="Genomic_DNA"/>
</dbReference>